<protein>
    <submittedName>
        <fullName evidence="2">Uncharacterized protein</fullName>
    </submittedName>
</protein>
<organism evidence="2 3">
    <name type="scientific">Acanthamoeba castellanii (strain ATCC 30010 / Neff)</name>
    <dbReference type="NCBI Taxonomy" id="1257118"/>
    <lineage>
        <taxon>Eukaryota</taxon>
        <taxon>Amoebozoa</taxon>
        <taxon>Discosea</taxon>
        <taxon>Longamoebia</taxon>
        <taxon>Centramoebida</taxon>
        <taxon>Acanthamoebidae</taxon>
        <taxon>Acanthamoeba</taxon>
    </lineage>
</organism>
<dbReference type="KEGG" id="acan:ACA1_271560"/>
<name>L8GR73_ACACF</name>
<proteinExistence type="predicted"/>
<dbReference type="InterPro" id="IPR040430">
    <property type="entry name" value="CudA-like"/>
</dbReference>
<dbReference type="GeneID" id="14915216"/>
<reference evidence="2 3" key="1">
    <citation type="journal article" date="2013" name="Genome Biol.">
        <title>Genome of Acanthamoeba castellanii highlights extensive lateral gene transfer and early evolution of tyrosine kinase signaling.</title>
        <authorList>
            <person name="Clarke M."/>
            <person name="Lohan A.J."/>
            <person name="Liu B."/>
            <person name="Lagkouvardos I."/>
            <person name="Roy S."/>
            <person name="Zafar N."/>
            <person name="Bertelli C."/>
            <person name="Schilde C."/>
            <person name="Kianianmomeni A."/>
            <person name="Burglin T.R."/>
            <person name="Frech C."/>
            <person name="Turcotte B."/>
            <person name="Kopec K.O."/>
            <person name="Synnott J.M."/>
            <person name="Choo C."/>
            <person name="Paponov I."/>
            <person name="Finkler A."/>
            <person name="Soon Heng Tan C."/>
            <person name="Hutchins A.P."/>
            <person name="Weinmeier T."/>
            <person name="Rattei T."/>
            <person name="Chu J.S."/>
            <person name="Gimenez G."/>
            <person name="Irimia M."/>
            <person name="Rigden D.J."/>
            <person name="Fitzpatrick D.A."/>
            <person name="Lorenzo-Morales J."/>
            <person name="Bateman A."/>
            <person name="Chiu C.H."/>
            <person name="Tang P."/>
            <person name="Hegemann P."/>
            <person name="Fromm H."/>
            <person name="Raoult D."/>
            <person name="Greub G."/>
            <person name="Miranda-Saavedra D."/>
            <person name="Chen N."/>
            <person name="Nash P."/>
            <person name="Ginger M.L."/>
            <person name="Horn M."/>
            <person name="Schaap P."/>
            <person name="Caler L."/>
            <person name="Loftus B."/>
        </authorList>
    </citation>
    <scope>NUCLEOTIDE SEQUENCE [LARGE SCALE GENOMIC DNA]</scope>
    <source>
        <strain evidence="2 3">Neff</strain>
    </source>
</reference>
<feature type="region of interest" description="Disordered" evidence="1">
    <location>
        <begin position="244"/>
        <end position="276"/>
    </location>
</feature>
<feature type="region of interest" description="Disordered" evidence="1">
    <location>
        <begin position="38"/>
        <end position="65"/>
    </location>
</feature>
<dbReference type="PANTHER" id="PTHR38092:SF1">
    <property type="entry name" value="TRANSCRIPTIONAL REGULATOR CUDA-RELATED"/>
    <property type="match status" value="1"/>
</dbReference>
<feature type="compositionally biased region" description="Low complexity" evidence="1">
    <location>
        <begin position="516"/>
        <end position="527"/>
    </location>
</feature>
<evidence type="ECO:0000313" key="2">
    <source>
        <dbReference type="EMBL" id="ELR14611.1"/>
    </source>
</evidence>
<dbReference type="EMBL" id="KB008049">
    <property type="protein sequence ID" value="ELR14611.1"/>
    <property type="molecule type" value="Genomic_DNA"/>
</dbReference>
<evidence type="ECO:0000256" key="1">
    <source>
        <dbReference type="SAM" id="MobiDB-lite"/>
    </source>
</evidence>
<accession>L8GR73</accession>
<dbReference type="PANTHER" id="PTHR38092">
    <property type="entry name" value="REGULATOR CUDA, PUTATIVE-RELATED"/>
    <property type="match status" value="1"/>
</dbReference>
<dbReference type="RefSeq" id="XP_004336624.1">
    <property type="nucleotide sequence ID" value="XM_004336576.1"/>
</dbReference>
<dbReference type="VEuPathDB" id="AmoebaDB:ACA1_271560"/>
<feature type="region of interest" description="Disordered" evidence="1">
    <location>
        <begin position="471"/>
        <end position="561"/>
    </location>
</feature>
<feature type="compositionally biased region" description="Basic and acidic residues" evidence="1">
    <location>
        <begin position="38"/>
        <end position="47"/>
    </location>
</feature>
<feature type="compositionally biased region" description="Low complexity" evidence="1">
    <location>
        <begin position="376"/>
        <end position="387"/>
    </location>
</feature>
<feature type="compositionally biased region" description="Low complexity" evidence="1">
    <location>
        <begin position="257"/>
        <end position="276"/>
    </location>
</feature>
<evidence type="ECO:0000313" key="3">
    <source>
        <dbReference type="Proteomes" id="UP000011083"/>
    </source>
</evidence>
<dbReference type="Proteomes" id="UP000011083">
    <property type="component" value="Unassembled WGS sequence"/>
</dbReference>
<keyword evidence="3" id="KW-1185">Reference proteome</keyword>
<gene>
    <name evidence="2" type="ORF">ACA1_271560</name>
</gene>
<sequence length="662" mass="72023">MYHHAAAGVATLPSGRHSFPLDGGGGCAVGGEDEIDCRHHGGGRGEGRPGLGPHHRLDGQDGPNGDADLYHRLVVHPRPLAQRLDVSIELAQPCRETVTENGVTKEVHVIVKQVPFSIHVRLPAPPLKAPKRECRLSERRCGKVRSDGDDDYHDHHHHHHDASSSLSPTAPGTMVTDLRGLEMEVRLRYDGEGGRAVPFVQRPPLDVIATRVADDGRSAVLTARVRALSSQHQNRLFVAHVRAFTPPPSPEASADQSPATTSSLPPSGAPSPATGLEPASMASVVLEALTEPIQVISKPRSSRKRVVRRKRTLGDMLLECTQRIERAQLAHAHAIGALSKRCRLVPRDNDGTDTAPAAPAQQLLHHYEPHAPPPQHHQQSQQQQQQQVGDGNAFLVSPLEDPQLMMLMDLPAAFPHSFLPASFVPGPEQHQHQQQLQLQHQQFNPPYHQQQHHHQQQQADVKEMPAFFPAPTLQTQRPQPAADDPLSPPLPGSSASPCSPACASSSSSAHHHHSHQQQPHHQQQQLQHLRDPRLRTPHAAAGPVASASSQGASPVAPASEEDPVEAAAGAFLRSYAALPSFDRSMAIRRVLRKYGTDRLQALGSLLALLASRTPPPPKRAQNPNEAAASFQSCVCTSCSYEAELHNIDGFYKDFINLEFSFQ</sequence>
<feature type="region of interest" description="Disordered" evidence="1">
    <location>
        <begin position="367"/>
        <end position="389"/>
    </location>
</feature>
<feature type="compositionally biased region" description="Low complexity" evidence="1">
    <location>
        <begin position="492"/>
        <end position="508"/>
    </location>
</feature>
<dbReference type="AlphaFoldDB" id="L8GR73"/>
<feature type="region of interest" description="Disordered" evidence="1">
    <location>
        <begin position="143"/>
        <end position="174"/>
    </location>
</feature>